<dbReference type="Pfam" id="PF00069">
    <property type="entry name" value="Pkinase"/>
    <property type="match status" value="1"/>
</dbReference>
<dbReference type="PANTHER" id="PTHR27009">
    <property type="entry name" value="RUST RESISTANCE KINASE LR10-RELATED"/>
    <property type="match status" value="1"/>
</dbReference>
<dbReference type="Proteomes" id="UP000436088">
    <property type="component" value="Unassembled WGS sequence"/>
</dbReference>
<evidence type="ECO:0000259" key="9">
    <source>
        <dbReference type="PROSITE" id="PS50011"/>
    </source>
</evidence>
<feature type="domain" description="Protein kinase" evidence="9">
    <location>
        <begin position="1"/>
        <end position="255"/>
    </location>
</feature>
<reference evidence="10" key="1">
    <citation type="submission" date="2019-09" db="EMBL/GenBank/DDBJ databases">
        <title>Draft genome information of white flower Hibiscus syriacus.</title>
        <authorList>
            <person name="Kim Y.-M."/>
        </authorList>
    </citation>
    <scope>NUCLEOTIDE SEQUENCE [LARGE SCALE GENOMIC DNA]</scope>
    <source>
        <strain evidence="10">YM2019G1</strain>
    </source>
</reference>
<evidence type="ECO:0000256" key="2">
    <source>
        <dbReference type="ARBA" id="ARBA00022527"/>
    </source>
</evidence>
<dbReference type="PROSITE" id="PS00107">
    <property type="entry name" value="PROTEIN_KINASE_ATP"/>
    <property type="match status" value="1"/>
</dbReference>
<keyword evidence="2" id="KW-0723">Serine/threonine-protein kinase</keyword>
<dbReference type="InterPro" id="IPR011009">
    <property type="entry name" value="Kinase-like_dom_sf"/>
</dbReference>
<keyword evidence="3" id="KW-0812">Transmembrane</keyword>
<dbReference type="Gene3D" id="1.10.510.10">
    <property type="entry name" value="Transferase(Phosphotransferase) domain 1"/>
    <property type="match status" value="1"/>
</dbReference>
<dbReference type="SUPFAM" id="SSF56112">
    <property type="entry name" value="Protein kinase-like (PK-like)"/>
    <property type="match status" value="1"/>
</dbReference>
<keyword evidence="8" id="KW-0547">Nucleotide-binding</keyword>
<keyword evidence="8" id="KW-0067">ATP-binding</keyword>
<evidence type="ECO:0000256" key="3">
    <source>
        <dbReference type="ARBA" id="ARBA00022692"/>
    </source>
</evidence>
<dbReference type="Gene3D" id="3.30.200.20">
    <property type="entry name" value="Phosphorylase Kinase, domain 1"/>
    <property type="match status" value="1"/>
</dbReference>
<dbReference type="GO" id="GO:0005524">
    <property type="term" value="F:ATP binding"/>
    <property type="evidence" value="ECO:0007669"/>
    <property type="project" value="UniProtKB-UniRule"/>
</dbReference>
<dbReference type="AlphaFoldDB" id="A0A6A3AI72"/>
<name>A0A6A3AI72_HIBSY</name>
<evidence type="ECO:0000256" key="7">
    <source>
        <dbReference type="ARBA" id="ARBA00023180"/>
    </source>
</evidence>
<dbReference type="PROSITE" id="PS50011">
    <property type="entry name" value="PROTEIN_KINASE_DOM"/>
    <property type="match status" value="1"/>
</dbReference>
<evidence type="ECO:0000313" key="11">
    <source>
        <dbReference type="Proteomes" id="UP000436088"/>
    </source>
</evidence>
<dbReference type="GO" id="GO:0030246">
    <property type="term" value="F:carbohydrate binding"/>
    <property type="evidence" value="ECO:0007669"/>
    <property type="project" value="UniProtKB-KW"/>
</dbReference>
<keyword evidence="4" id="KW-0732">Signal</keyword>
<dbReference type="InterPro" id="IPR000719">
    <property type="entry name" value="Prot_kinase_dom"/>
</dbReference>
<evidence type="ECO:0000256" key="4">
    <source>
        <dbReference type="ARBA" id="ARBA00022729"/>
    </source>
</evidence>
<dbReference type="EMBL" id="VEPZ02000994">
    <property type="protein sequence ID" value="KAE8704270.1"/>
    <property type="molecule type" value="Genomic_DNA"/>
</dbReference>
<evidence type="ECO:0000256" key="1">
    <source>
        <dbReference type="ARBA" id="ARBA00004479"/>
    </source>
</evidence>
<protein>
    <submittedName>
        <fullName evidence="10">S-locus lectin protein kinase family protein</fullName>
    </submittedName>
</protein>
<dbReference type="GO" id="GO:0004674">
    <property type="term" value="F:protein serine/threonine kinase activity"/>
    <property type="evidence" value="ECO:0007669"/>
    <property type="project" value="UniProtKB-KW"/>
</dbReference>
<keyword evidence="7" id="KW-0325">Glycoprotein</keyword>
<feature type="binding site" evidence="8">
    <location>
        <position position="85"/>
    </location>
    <ligand>
        <name>ATP</name>
        <dbReference type="ChEBI" id="CHEBI:30616"/>
    </ligand>
</feature>
<keyword evidence="10" id="KW-0808">Transferase</keyword>
<evidence type="ECO:0000256" key="5">
    <source>
        <dbReference type="ARBA" id="ARBA00022989"/>
    </source>
</evidence>
<accession>A0A6A3AI72</accession>
<keyword evidence="11" id="KW-1185">Reference proteome</keyword>
<sequence>MLAELIAYYQKQTAPPVEAAVDVEAVLEKQTIERLIELVLDEKPARFSAQLLQIFTSNYSTILGQGGYGEVFRGHFPDGRPIAVKLLHNNGIDKRIEEQFMAEVNTIGRTYHRNLPISDLQVVHRDSTNITMSRVGGTPGYAAPEIWMPFPVSYKCDVYSFGVMLFEIIGRRRNFVGESQEWFPKQVWEKFDKGELEEIWDNCEIEEKDREKAKTMVSVALWCVQYLPEARPSMRNVVKILEGGAEAATPPNPFQHLISSANVHSIIGSTSNPTTDFDEDDRDDTTIMRKYEIHHATP</sequence>
<gene>
    <name evidence="10" type="ORF">F3Y22_tig00110458pilonHSYRG00382</name>
</gene>
<dbReference type="InterPro" id="IPR045874">
    <property type="entry name" value="LRK10/LRL21-25-like"/>
</dbReference>
<keyword evidence="6" id="KW-0472">Membrane</keyword>
<evidence type="ECO:0000256" key="8">
    <source>
        <dbReference type="PROSITE-ProRule" id="PRU10141"/>
    </source>
</evidence>
<comment type="subcellular location">
    <subcellularLocation>
        <location evidence="1">Membrane</location>
        <topology evidence="1">Single-pass type I membrane protein</topology>
    </subcellularLocation>
</comment>
<comment type="caution">
    <text evidence="10">The sequence shown here is derived from an EMBL/GenBank/DDBJ whole genome shotgun (WGS) entry which is preliminary data.</text>
</comment>
<keyword evidence="10" id="KW-0418">Kinase</keyword>
<evidence type="ECO:0000313" key="10">
    <source>
        <dbReference type="EMBL" id="KAE8704270.1"/>
    </source>
</evidence>
<dbReference type="InterPro" id="IPR017441">
    <property type="entry name" value="Protein_kinase_ATP_BS"/>
</dbReference>
<dbReference type="GO" id="GO:0016020">
    <property type="term" value="C:membrane"/>
    <property type="evidence" value="ECO:0007669"/>
    <property type="project" value="UniProtKB-SubCell"/>
</dbReference>
<keyword evidence="5" id="KW-1133">Transmembrane helix</keyword>
<evidence type="ECO:0000256" key="6">
    <source>
        <dbReference type="ARBA" id="ARBA00023136"/>
    </source>
</evidence>
<proteinExistence type="predicted"/>
<organism evidence="10 11">
    <name type="scientific">Hibiscus syriacus</name>
    <name type="common">Rose of Sharon</name>
    <dbReference type="NCBI Taxonomy" id="106335"/>
    <lineage>
        <taxon>Eukaryota</taxon>
        <taxon>Viridiplantae</taxon>
        <taxon>Streptophyta</taxon>
        <taxon>Embryophyta</taxon>
        <taxon>Tracheophyta</taxon>
        <taxon>Spermatophyta</taxon>
        <taxon>Magnoliopsida</taxon>
        <taxon>eudicotyledons</taxon>
        <taxon>Gunneridae</taxon>
        <taxon>Pentapetalae</taxon>
        <taxon>rosids</taxon>
        <taxon>malvids</taxon>
        <taxon>Malvales</taxon>
        <taxon>Malvaceae</taxon>
        <taxon>Malvoideae</taxon>
        <taxon>Hibiscus</taxon>
    </lineage>
</organism>